<name>A0ABR1YZM4_9PEZI</name>
<dbReference type="EMBL" id="JBBWRZ010000002">
    <property type="protein sequence ID" value="KAK8244064.1"/>
    <property type="molecule type" value="Genomic_DNA"/>
</dbReference>
<feature type="signal peptide" evidence="1">
    <location>
        <begin position="1"/>
        <end position="18"/>
    </location>
</feature>
<accession>A0ABR1YZM4</accession>
<evidence type="ECO:0000313" key="3">
    <source>
        <dbReference type="Proteomes" id="UP001492380"/>
    </source>
</evidence>
<proteinExistence type="predicted"/>
<keyword evidence="3" id="KW-1185">Reference proteome</keyword>
<keyword evidence="1" id="KW-0732">Signal</keyword>
<evidence type="ECO:0008006" key="4">
    <source>
        <dbReference type="Google" id="ProtNLM"/>
    </source>
</evidence>
<protein>
    <recommendedName>
        <fullName evidence="4">Secreted protein</fullName>
    </recommendedName>
</protein>
<sequence>MRFGLLFLGILCLRRSEALSAFPGPPVWSALYRYLTSLIARLPVPRISRMRCRPAICRSLVDAASNLKRTLAHNFLIHMFLYSLANRNTSFASLRPAASASPSHAGIIQRERPACLGR</sequence>
<evidence type="ECO:0000256" key="1">
    <source>
        <dbReference type="SAM" id="SignalP"/>
    </source>
</evidence>
<gene>
    <name evidence="2" type="ORF">HDK90DRAFT_144143</name>
</gene>
<dbReference type="Proteomes" id="UP001492380">
    <property type="component" value="Unassembled WGS sequence"/>
</dbReference>
<reference evidence="2 3" key="1">
    <citation type="submission" date="2024-04" db="EMBL/GenBank/DDBJ databases">
        <title>Phyllosticta paracitricarpa is synonymous to the EU quarantine fungus P. citricarpa based on phylogenomic analyses.</title>
        <authorList>
            <consortium name="Lawrence Berkeley National Laboratory"/>
            <person name="Van Ingen-Buijs V.A."/>
            <person name="Van Westerhoven A.C."/>
            <person name="Haridas S."/>
            <person name="Skiadas P."/>
            <person name="Martin F."/>
            <person name="Groenewald J.Z."/>
            <person name="Crous P.W."/>
            <person name="Seidl M.F."/>
        </authorList>
    </citation>
    <scope>NUCLEOTIDE SEQUENCE [LARGE SCALE GENOMIC DNA]</scope>
    <source>
        <strain evidence="2 3">CBS 123374</strain>
    </source>
</reference>
<evidence type="ECO:0000313" key="2">
    <source>
        <dbReference type="EMBL" id="KAK8244064.1"/>
    </source>
</evidence>
<organism evidence="2 3">
    <name type="scientific">Phyllosticta capitalensis</name>
    <dbReference type="NCBI Taxonomy" id="121624"/>
    <lineage>
        <taxon>Eukaryota</taxon>
        <taxon>Fungi</taxon>
        <taxon>Dikarya</taxon>
        <taxon>Ascomycota</taxon>
        <taxon>Pezizomycotina</taxon>
        <taxon>Dothideomycetes</taxon>
        <taxon>Dothideomycetes incertae sedis</taxon>
        <taxon>Botryosphaeriales</taxon>
        <taxon>Phyllostictaceae</taxon>
        <taxon>Phyllosticta</taxon>
    </lineage>
</organism>
<feature type="chain" id="PRO_5047207438" description="Secreted protein" evidence="1">
    <location>
        <begin position="19"/>
        <end position="118"/>
    </location>
</feature>
<comment type="caution">
    <text evidence="2">The sequence shown here is derived from an EMBL/GenBank/DDBJ whole genome shotgun (WGS) entry which is preliminary data.</text>
</comment>